<evidence type="ECO:0000313" key="9">
    <source>
        <dbReference type="EMBL" id="PZF99754.1"/>
    </source>
</evidence>
<feature type="domain" description="RNA polymerase sigma-70 region 2" evidence="7">
    <location>
        <begin position="39"/>
        <end position="102"/>
    </location>
</feature>
<name>A0A2W2D2A3_9ACTN</name>
<evidence type="ECO:0000256" key="6">
    <source>
        <dbReference type="SAM" id="MobiDB-lite"/>
    </source>
</evidence>
<dbReference type="NCBIfam" id="TIGR02937">
    <property type="entry name" value="sigma70-ECF"/>
    <property type="match status" value="1"/>
</dbReference>
<dbReference type="GO" id="GO:0003677">
    <property type="term" value="F:DNA binding"/>
    <property type="evidence" value="ECO:0007669"/>
    <property type="project" value="UniProtKB-KW"/>
</dbReference>
<comment type="similarity">
    <text evidence="1">Belongs to the sigma-70 factor family. ECF subfamily.</text>
</comment>
<comment type="caution">
    <text evidence="9">The sequence shown here is derived from an EMBL/GenBank/DDBJ whole genome shotgun (WGS) entry which is preliminary data.</text>
</comment>
<keyword evidence="10" id="KW-1185">Reference proteome</keyword>
<dbReference type="InterPro" id="IPR007627">
    <property type="entry name" value="RNA_pol_sigma70_r2"/>
</dbReference>
<dbReference type="Pfam" id="PF04542">
    <property type="entry name" value="Sigma70_r2"/>
    <property type="match status" value="1"/>
</dbReference>
<dbReference type="SUPFAM" id="SSF88946">
    <property type="entry name" value="Sigma2 domain of RNA polymerase sigma factors"/>
    <property type="match status" value="1"/>
</dbReference>
<evidence type="ECO:0000259" key="8">
    <source>
        <dbReference type="Pfam" id="PF08281"/>
    </source>
</evidence>
<evidence type="ECO:0000256" key="4">
    <source>
        <dbReference type="ARBA" id="ARBA00023125"/>
    </source>
</evidence>
<organism evidence="9 10">
    <name type="scientific">Micromonospora deserti</name>
    <dbReference type="NCBI Taxonomy" id="2070366"/>
    <lineage>
        <taxon>Bacteria</taxon>
        <taxon>Bacillati</taxon>
        <taxon>Actinomycetota</taxon>
        <taxon>Actinomycetes</taxon>
        <taxon>Micromonosporales</taxon>
        <taxon>Micromonosporaceae</taxon>
        <taxon>Micromonospora</taxon>
    </lineage>
</organism>
<dbReference type="InterPro" id="IPR036388">
    <property type="entry name" value="WH-like_DNA-bd_sf"/>
</dbReference>
<dbReference type="Proteomes" id="UP000248749">
    <property type="component" value="Unassembled WGS sequence"/>
</dbReference>
<dbReference type="InterPro" id="IPR013249">
    <property type="entry name" value="RNA_pol_sigma70_r4_t2"/>
</dbReference>
<dbReference type="AlphaFoldDB" id="A0A2W2D2A3"/>
<evidence type="ECO:0000256" key="5">
    <source>
        <dbReference type="ARBA" id="ARBA00023163"/>
    </source>
</evidence>
<dbReference type="CDD" id="cd06171">
    <property type="entry name" value="Sigma70_r4"/>
    <property type="match status" value="1"/>
</dbReference>
<keyword evidence="3" id="KW-0731">Sigma factor</keyword>
<reference evidence="9 10" key="1">
    <citation type="submission" date="2018-01" db="EMBL/GenBank/DDBJ databases">
        <title>Draft genome sequence of Salinispora sp. 13K206.</title>
        <authorList>
            <person name="Sahin N."/>
            <person name="Saygin H."/>
            <person name="Ay H."/>
        </authorList>
    </citation>
    <scope>NUCLEOTIDE SEQUENCE [LARGE SCALE GENOMIC DNA]</scope>
    <source>
        <strain evidence="9 10">13K206</strain>
    </source>
</reference>
<dbReference type="PANTHER" id="PTHR43133:SF50">
    <property type="entry name" value="ECF RNA POLYMERASE SIGMA FACTOR SIGM"/>
    <property type="match status" value="1"/>
</dbReference>
<protein>
    <submittedName>
        <fullName evidence="9">SigE family RNA polymerase sigma factor</fullName>
    </submittedName>
</protein>
<evidence type="ECO:0000313" key="10">
    <source>
        <dbReference type="Proteomes" id="UP000248749"/>
    </source>
</evidence>
<dbReference type="Pfam" id="PF08281">
    <property type="entry name" value="Sigma70_r4_2"/>
    <property type="match status" value="1"/>
</dbReference>
<dbReference type="PANTHER" id="PTHR43133">
    <property type="entry name" value="RNA POLYMERASE ECF-TYPE SIGMA FACTO"/>
    <property type="match status" value="1"/>
</dbReference>
<keyword evidence="4" id="KW-0238">DNA-binding</keyword>
<dbReference type="InterPro" id="IPR014284">
    <property type="entry name" value="RNA_pol_sigma-70_dom"/>
</dbReference>
<dbReference type="Gene3D" id="1.10.1740.10">
    <property type="match status" value="1"/>
</dbReference>
<dbReference type="InterPro" id="IPR013324">
    <property type="entry name" value="RNA_pol_sigma_r3/r4-like"/>
</dbReference>
<proteinExistence type="inferred from homology"/>
<evidence type="ECO:0000259" key="7">
    <source>
        <dbReference type="Pfam" id="PF04542"/>
    </source>
</evidence>
<dbReference type="SUPFAM" id="SSF88659">
    <property type="entry name" value="Sigma3 and sigma4 domains of RNA polymerase sigma factors"/>
    <property type="match status" value="1"/>
</dbReference>
<evidence type="ECO:0000256" key="1">
    <source>
        <dbReference type="ARBA" id="ARBA00010641"/>
    </source>
</evidence>
<accession>A0A2W2D2A3</accession>
<keyword evidence="5" id="KW-0804">Transcription</keyword>
<dbReference type="GO" id="GO:0016987">
    <property type="term" value="F:sigma factor activity"/>
    <property type="evidence" value="ECO:0007669"/>
    <property type="project" value="UniProtKB-KW"/>
</dbReference>
<gene>
    <name evidence="9" type="ORF">C1I99_10760</name>
</gene>
<evidence type="ECO:0000256" key="3">
    <source>
        <dbReference type="ARBA" id="ARBA00023082"/>
    </source>
</evidence>
<dbReference type="Gene3D" id="1.10.10.10">
    <property type="entry name" value="Winged helix-like DNA-binding domain superfamily/Winged helix DNA-binding domain"/>
    <property type="match status" value="1"/>
</dbReference>
<dbReference type="InterPro" id="IPR039425">
    <property type="entry name" value="RNA_pol_sigma-70-like"/>
</dbReference>
<feature type="region of interest" description="Disordered" evidence="6">
    <location>
        <begin position="96"/>
        <end position="117"/>
    </location>
</feature>
<sequence>MGLSRFIFLAVGCHVLGCGGDVEGVMEAKTGPPDLARVYQEHRVGLLRLAYLLTGSREQGEDLVHAAFTSAIPRWDRIEQPLPYLKRAVVNQAADHHRRAAREKTLPTPEPVTHPPEVDETWTQIQNLSPVQRTVVILRFYEDLPLVEIAAVMDRPPATVRSDLKRALEHLRKALDS</sequence>
<feature type="domain" description="RNA polymerase sigma factor 70 region 4 type 2" evidence="8">
    <location>
        <begin position="123"/>
        <end position="171"/>
    </location>
</feature>
<dbReference type="GO" id="GO:0006352">
    <property type="term" value="P:DNA-templated transcription initiation"/>
    <property type="evidence" value="ECO:0007669"/>
    <property type="project" value="InterPro"/>
</dbReference>
<dbReference type="EMBL" id="POUB01000054">
    <property type="protein sequence ID" value="PZF99754.1"/>
    <property type="molecule type" value="Genomic_DNA"/>
</dbReference>
<dbReference type="InterPro" id="IPR013325">
    <property type="entry name" value="RNA_pol_sigma_r2"/>
</dbReference>
<evidence type="ECO:0000256" key="2">
    <source>
        <dbReference type="ARBA" id="ARBA00023015"/>
    </source>
</evidence>
<keyword evidence="2" id="KW-0805">Transcription regulation</keyword>